<keyword evidence="1" id="KW-0472">Membrane</keyword>
<keyword evidence="1" id="KW-1133">Transmembrane helix</keyword>
<dbReference type="Proteomes" id="UP000182740">
    <property type="component" value="Unassembled WGS sequence"/>
</dbReference>
<gene>
    <name evidence="2" type="ORF">SAMN04489730_3837</name>
</gene>
<keyword evidence="1" id="KW-0812">Transmembrane</keyword>
<organism evidence="2 3">
    <name type="scientific">Amycolatopsis australiensis</name>
    <dbReference type="NCBI Taxonomy" id="546364"/>
    <lineage>
        <taxon>Bacteria</taxon>
        <taxon>Bacillati</taxon>
        <taxon>Actinomycetota</taxon>
        <taxon>Actinomycetes</taxon>
        <taxon>Pseudonocardiales</taxon>
        <taxon>Pseudonocardiaceae</taxon>
        <taxon>Amycolatopsis</taxon>
    </lineage>
</organism>
<proteinExistence type="predicted"/>
<reference evidence="3" key="1">
    <citation type="submission" date="2016-11" db="EMBL/GenBank/DDBJ databases">
        <authorList>
            <person name="Varghese N."/>
            <person name="Submissions S."/>
        </authorList>
    </citation>
    <scope>NUCLEOTIDE SEQUENCE [LARGE SCALE GENOMIC DNA]</scope>
    <source>
        <strain evidence="3">DSM 44671</strain>
    </source>
</reference>
<feature type="transmembrane region" description="Helical" evidence="1">
    <location>
        <begin position="6"/>
        <end position="26"/>
    </location>
</feature>
<dbReference type="AlphaFoldDB" id="A0A1K1RSX8"/>
<dbReference type="RefSeq" id="WP_072477580.1">
    <property type="nucleotide sequence ID" value="NZ_FPJG01000006.1"/>
</dbReference>
<name>A0A1K1RSX8_9PSEU</name>
<feature type="transmembrane region" description="Helical" evidence="1">
    <location>
        <begin position="38"/>
        <end position="56"/>
    </location>
</feature>
<protein>
    <submittedName>
        <fullName evidence="2">Uncharacterized protein</fullName>
    </submittedName>
</protein>
<accession>A0A1K1RSX8</accession>
<dbReference type="EMBL" id="FPJG01000006">
    <property type="protein sequence ID" value="SFW74839.1"/>
    <property type="molecule type" value="Genomic_DNA"/>
</dbReference>
<evidence type="ECO:0000313" key="2">
    <source>
        <dbReference type="EMBL" id="SFW74839.1"/>
    </source>
</evidence>
<evidence type="ECO:0000256" key="1">
    <source>
        <dbReference type="SAM" id="Phobius"/>
    </source>
</evidence>
<evidence type="ECO:0000313" key="3">
    <source>
        <dbReference type="Proteomes" id="UP000182740"/>
    </source>
</evidence>
<keyword evidence="3" id="KW-1185">Reference proteome</keyword>
<sequence length="64" mass="6912">MPEWLIALAAGYVLLLISFVVVVAVLDRNHRRADRAVRVLRMLLIGATPGVAGALLKLHQAGLL</sequence>